<proteinExistence type="predicted"/>
<evidence type="ECO:0000313" key="1">
    <source>
        <dbReference type="EMBL" id="MBK5071639.1"/>
    </source>
</evidence>
<dbReference type="EMBL" id="JADRCP010000001">
    <property type="protein sequence ID" value="MBK5174948.1"/>
    <property type="molecule type" value="Genomic_DNA"/>
</dbReference>
<keyword evidence="4" id="KW-1185">Reference proteome</keyword>
<dbReference type="InterPro" id="IPR009899">
    <property type="entry name" value="ArdA"/>
</dbReference>
<sequence length="166" mass="19442">MEAFYYVDGDPLKGQWIDLENINDLDDVREVLAEGGWIPRDEDGNPDYGGDLLVADVEGDLPYCFMGRYGSFDLDDFIDARDSRFDLNAIAAFIYLFDEWNAERFSDNYLGVYDSPEDYAYQYVDDCGLLDSLPKNLRCYFDYEKFASDLMINDITEHNGYYFYHW</sequence>
<dbReference type="Proteomes" id="UP000807542">
    <property type="component" value="Unassembled WGS sequence"/>
</dbReference>
<dbReference type="EMBL" id="JADRCQ010000001">
    <property type="protein sequence ID" value="MBK5071639.1"/>
    <property type="molecule type" value="Genomic_DNA"/>
</dbReference>
<dbReference type="InterPro" id="IPR041893">
    <property type="entry name" value="ArdA_dom3"/>
</dbReference>
<dbReference type="AlphaFoldDB" id="A0A9D7FQC4"/>
<evidence type="ECO:0000313" key="4">
    <source>
        <dbReference type="Proteomes" id="UP001296969"/>
    </source>
</evidence>
<dbReference type="Proteomes" id="UP001296969">
    <property type="component" value="Unassembled WGS sequence"/>
</dbReference>
<accession>A0A9D7FQC4</accession>
<evidence type="ECO:0000313" key="2">
    <source>
        <dbReference type="EMBL" id="MBK5174948.1"/>
    </source>
</evidence>
<gene>
    <name evidence="2" type="ORF">I2492_01240</name>
    <name evidence="1" type="ORF">I2493_01240</name>
</gene>
<organism evidence="2 3">
    <name type="scientific">Limnobaculum xujianqingii</name>
    <dbReference type="NCBI Taxonomy" id="2738837"/>
    <lineage>
        <taxon>Bacteria</taxon>
        <taxon>Pseudomonadati</taxon>
        <taxon>Pseudomonadota</taxon>
        <taxon>Gammaproteobacteria</taxon>
        <taxon>Enterobacterales</taxon>
        <taxon>Budviciaceae</taxon>
        <taxon>Limnobaculum</taxon>
    </lineage>
</organism>
<evidence type="ECO:0000313" key="3">
    <source>
        <dbReference type="Proteomes" id="UP000807542"/>
    </source>
</evidence>
<dbReference type="Pfam" id="PF07275">
    <property type="entry name" value="ArdA"/>
    <property type="match status" value="1"/>
</dbReference>
<comment type="caution">
    <text evidence="2">The sequence shown here is derived from an EMBL/GenBank/DDBJ whole genome shotgun (WGS) entry which is preliminary data.</text>
</comment>
<dbReference type="RefSeq" id="WP_228396973.1">
    <property type="nucleotide sequence ID" value="NZ_JADRCP010000001.1"/>
</dbReference>
<protein>
    <submittedName>
        <fullName evidence="2">Antirestriction protein ArdA</fullName>
    </submittedName>
</protein>
<reference evidence="2 4" key="1">
    <citation type="submission" date="2020-11" db="EMBL/GenBank/DDBJ databases">
        <title>Insectihabitans protaetiae gen. nov. sp. nov. and Insectihabitans allomyrinae sp. nov., isolated from larvae of Protaetia brevitarsis seulensis and Allomyrina dichotoma, respectively.</title>
        <authorList>
            <person name="Lee S.D."/>
            <person name="Byeon Y.-S."/>
            <person name="Kim S.-M."/>
            <person name="Yang H.L."/>
            <person name="Kim I.S."/>
        </authorList>
    </citation>
    <scope>NUCLEOTIDE SEQUENCE</scope>
    <source>
        <strain evidence="2">CWB-B4</strain>
        <strain evidence="1 4">CWB-B43</strain>
    </source>
</reference>
<name>A0A9D7FQC4_9GAMM</name>
<dbReference type="Gene3D" id="1.10.10.1190">
    <property type="entry name" value="Antirestriction protein ArdA, domain 3"/>
    <property type="match status" value="1"/>
</dbReference>